<dbReference type="EMBL" id="MU167271">
    <property type="protein sequence ID" value="KAG0145782.1"/>
    <property type="molecule type" value="Genomic_DNA"/>
</dbReference>
<comment type="caution">
    <text evidence="1">The sequence shown here is derived from an EMBL/GenBank/DDBJ whole genome shotgun (WGS) entry which is preliminary data.</text>
</comment>
<name>A0A9P6NHM9_9BASI</name>
<accession>A0A9P6NHM9</accession>
<gene>
    <name evidence="1" type="ORF">CROQUDRAFT_671578</name>
</gene>
<keyword evidence="2" id="KW-1185">Reference proteome</keyword>
<reference evidence="1" key="1">
    <citation type="submission" date="2013-11" db="EMBL/GenBank/DDBJ databases">
        <title>Genome sequence of the fusiform rust pathogen reveals effectors for host alternation and coevolution with pine.</title>
        <authorList>
            <consortium name="DOE Joint Genome Institute"/>
            <person name="Smith K."/>
            <person name="Pendleton A."/>
            <person name="Kubisiak T."/>
            <person name="Anderson C."/>
            <person name="Salamov A."/>
            <person name="Aerts A."/>
            <person name="Riley R."/>
            <person name="Clum A."/>
            <person name="Lindquist E."/>
            <person name="Ence D."/>
            <person name="Campbell M."/>
            <person name="Kronenberg Z."/>
            <person name="Feau N."/>
            <person name="Dhillon B."/>
            <person name="Hamelin R."/>
            <person name="Burleigh J."/>
            <person name="Smith J."/>
            <person name="Yandell M."/>
            <person name="Nelson C."/>
            <person name="Grigoriev I."/>
            <person name="Davis J."/>
        </authorList>
    </citation>
    <scope>NUCLEOTIDE SEQUENCE</scope>
    <source>
        <strain evidence="1">G11</strain>
    </source>
</reference>
<evidence type="ECO:0000313" key="1">
    <source>
        <dbReference type="EMBL" id="KAG0145782.1"/>
    </source>
</evidence>
<organism evidence="1 2">
    <name type="scientific">Cronartium quercuum f. sp. fusiforme G11</name>
    <dbReference type="NCBI Taxonomy" id="708437"/>
    <lineage>
        <taxon>Eukaryota</taxon>
        <taxon>Fungi</taxon>
        <taxon>Dikarya</taxon>
        <taxon>Basidiomycota</taxon>
        <taxon>Pucciniomycotina</taxon>
        <taxon>Pucciniomycetes</taxon>
        <taxon>Pucciniales</taxon>
        <taxon>Coleosporiaceae</taxon>
        <taxon>Cronartium</taxon>
    </lineage>
</organism>
<dbReference type="AlphaFoldDB" id="A0A9P6NHM9"/>
<sequence length="439" mass="50240">MSGAELGQMNGYLPPEIYQKILELAAQEFTQKITATTNTPHNGQARKNRFLASILGLDKSTYNYLKRLTWHRLKIHFSGEIQPTDVREFEDLQRIFDANKSFTRVIDLSITAPLSNYRMGNISEFEDSIAATALLKVVSQMFQRAPKSQIREVLLYLGFTMVDLDDTSTLYWKELDRMMTSIGNFKKLTSFRFITGLSMQVLESELGWIISHLPNLECVLLWCTTGFMNTGHIRKPKVDLGEALATRTQLKSLEVRELVSPNINWLKLDWKGPLQNLCFETNCESEISNPLVDEHLLSFSHLFRKTLTSLSFIKMYTEANEDEKSMARDFSSLRSVRYFGDIDYLSVFAVCPNVQNLTLIEYNQEDLSAFASECFPNGLRWPKLKTIELSQIETYGHLSLPNCFLKCLRDHSIELKVIDFPDVLNPSDAMVDISSTVSL</sequence>
<protein>
    <submittedName>
        <fullName evidence="1">Uncharacterized protein</fullName>
    </submittedName>
</protein>
<dbReference type="Proteomes" id="UP000886653">
    <property type="component" value="Unassembled WGS sequence"/>
</dbReference>
<evidence type="ECO:0000313" key="2">
    <source>
        <dbReference type="Proteomes" id="UP000886653"/>
    </source>
</evidence>
<proteinExistence type="predicted"/>